<dbReference type="GeneID" id="37016074"/>
<accession>A0A316U553</accession>
<feature type="region of interest" description="Disordered" evidence="3">
    <location>
        <begin position="1"/>
        <end position="47"/>
    </location>
</feature>
<evidence type="ECO:0000256" key="3">
    <source>
        <dbReference type="SAM" id="MobiDB-lite"/>
    </source>
</evidence>
<feature type="compositionally biased region" description="Low complexity" evidence="3">
    <location>
        <begin position="26"/>
        <end position="37"/>
    </location>
</feature>
<dbReference type="Gene3D" id="1.20.1050.80">
    <property type="entry name" value="VPS9 domain"/>
    <property type="match status" value="1"/>
</dbReference>
<dbReference type="GO" id="GO:0004633">
    <property type="term" value="F:phosphopantothenoylcysteine decarboxylase activity"/>
    <property type="evidence" value="ECO:0007669"/>
    <property type="project" value="TreeGrafter"/>
</dbReference>
<feature type="compositionally biased region" description="Polar residues" evidence="3">
    <location>
        <begin position="745"/>
        <end position="756"/>
    </location>
</feature>
<feature type="compositionally biased region" description="Polar residues" evidence="3">
    <location>
        <begin position="427"/>
        <end position="439"/>
    </location>
</feature>
<dbReference type="OrthoDB" id="1532798at2759"/>
<evidence type="ECO:0000259" key="4">
    <source>
        <dbReference type="PROSITE" id="PS51205"/>
    </source>
</evidence>
<feature type="region of interest" description="Disordered" evidence="3">
    <location>
        <begin position="724"/>
        <end position="756"/>
    </location>
</feature>
<name>A0A316U553_9BASI</name>
<dbReference type="EMBL" id="KZ819328">
    <property type="protein sequence ID" value="PWN20387.1"/>
    <property type="molecule type" value="Genomic_DNA"/>
</dbReference>
<feature type="domain" description="VPS9" evidence="4">
    <location>
        <begin position="614"/>
        <end position="823"/>
    </location>
</feature>
<dbReference type="SUPFAM" id="SSF52507">
    <property type="entry name" value="Homo-oligomeric flavin-containing Cys decarboxylases, HFCD"/>
    <property type="match status" value="1"/>
</dbReference>
<dbReference type="PANTHER" id="PTHR14359">
    <property type="entry name" value="HOMO-OLIGOMERIC FLAVIN CONTAINING CYS DECARBOXYLASE FAMILY"/>
    <property type="match status" value="1"/>
</dbReference>
<dbReference type="InterPro" id="IPR037191">
    <property type="entry name" value="VPS9_dom_sf"/>
</dbReference>
<feature type="compositionally biased region" description="Low complexity" evidence="3">
    <location>
        <begin position="963"/>
        <end position="977"/>
    </location>
</feature>
<gene>
    <name evidence="5" type="ORF">BCV69DRAFT_299519</name>
</gene>
<feature type="region of interest" description="Disordered" evidence="3">
    <location>
        <begin position="953"/>
        <end position="993"/>
    </location>
</feature>
<feature type="compositionally biased region" description="Basic and acidic residues" evidence="3">
    <location>
        <begin position="978"/>
        <end position="989"/>
    </location>
</feature>
<dbReference type="GO" id="GO:0071513">
    <property type="term" value="C:phosphopantothenoylcysteine decarboxylase complex"/>
    <property type="evidence" value="ECO:0007669"/>
    <property type="project" value="TreeGrafter"/>
</dbReference>
<dbReference type="SUPFAM" id="SSF109993">
    <property type="entry name" value="VPS9 domain"/>
    <property type="match status" value="1"/>
</dbReference>
<feature type="compositionally biased region" description="Low complexity" evidence="3">
    <location>
        <begin position="62"/>
        <end position="101"/>
    </location>
</feature>
<evidence type="ECO:0000256" key="2">
    <source>
        <dbReference type="ARBA" id="ARBA00038350"/>
    </source>
</evidence>
<feature type="compositionally biased region" description="Basic and acidic residues" evidence="3">
    <location>
        <begin position="1"/>
        <end position="22"/>
    </location>
</feature>
<feature type="compositionally biased region" description="Polar residues" evidence="3">
    <location>
        <begin position="1073"/>
        <end position="1084"/>
    </location>
</feature>
<dbReference type="PANTHER" id="PTHR14359:SF6">
    <property type="entry name" value="PHOSPHOPANTOTHENOYLCYSTEINE DECARBOXYLASE"/>
    <property type="match status" value="1"/>
</dbReference>
<dbReference type="Gene3D" id="3.40.50.1950">
    <property type="entry name" value="Flavin prenyltransferase-like"/>
    <property type="match status" value="1"/>
</dbReference>
<protein>
    <recommendedName>
        <fullName evidence="4">VPS9 domain-containing protein</fullName>
    </recommendedName>
</protein>
<evidence type="ECO:0000256" key="1">
    <source>
        <dbReference type="ARBA" id="ARBA00022993"/>
    </source>
</evidence>
<dbReference type="InterPro" id="IPR036551">
    <property type="entry name" value="Flavin_trans-like"/>
</dbReference>
<dbReference type="Proteomes" id="UP000245942">
    <property type="component" value="Unassembled WGS sequence"/>
</dbReference>
<dbReference type="Pfam" id="PF02204">
    <property type="entry name" value="VPS9"/>
    <property type="match status" value="1"/>
</dbReference>
<evidence type="ECO:0000313" key="5">
    <source>
        <dbReference type="EMBL" id="PWN20387.1"/>
    </source>
</evidence>
<dbReference type="GO" id="GO:0010181">
    <property type="term" value="F:FMN binding"/>
    <property type="evidence" value="ECO:0007669"/>
    <property type="project" value="TreeGrafter"/>
</dbReference>
<feature type="region of interest" description="Disordered" evidence="3">
    <location>
        <begin position="418"/>
        <end position="444"/>
    </location>
</feature>
<dbReference type="InterPro" id="IPR003382">
    <property type="entry name" value="Flavoprotein"/>
</dbReference>
<dbReference type="GO" id="GO:0015937">
    <property type="term" value="P:coenzyme A biosynthetic process"/>
    <property type="evidence" value="ECO:0007669"/>
    <property type="project" value="UniProtKB-KW"/>
</dbReference>
<dbReference type="Pfam" id="PF02441">
    <property type="entry name" value="Flavoprotein"/>
    <property type="match status" value="1"/>
</dbReference>
<feature type="compositionally biased region" description="Basic and acidic residues" evidence="3">
    <location>
        <begin position="953"/>
        <end position="962"/>
    </location>
</feature>
<dbReference type="PROSITE" id="PS51205">
    <property type="entry name" value="VPS9"/>
    <property type="match status" value="1"/>
</dbReference>
<feature type="region of interest" description="Disordered" evidence="3">
    <location>
        <begin position="62"/>
        <end position="171"/>
    </location>
</feature>
<keyword evidence="6" id="KW-1185">Reference proteome</keyword>
<sequence length="1381" mass="147130">MADPTGEDRQAQPTLDDQRHTTAEVLSSSPSSATALPPTIPPRPVIDVSQSAAVAPVAAPFAHPSPSLLTVQSPSSSITTATTSSTLENGGSATTSATLAAPRLSYVPRTPRSPSAMSSTGSKDRISSAQQTLPIAQTQAHQSDLPRLPLQDPSPARQDSSVANAPPSTSGRLTQLLERCQQLGLGPEAPGYALVKKLAEATEPEWRELTALLAHGQATLLLPVQAKSSSSSFLKERDGAVHAPPSLGFAQDHILLSPSSCPDLSSDPPDKGLVTLSGLRGCLEITDRRGSPRPTQLEDPEDATVPPSLFIKSFINRSDRDWIQQLKTVSERRHLFSSLAPLPTACCSDYPYPNYTILCESKLDFPPPTQPSIHKRTSSGAATTSIIAPNLGLESSSPNRSSSSSGAFAQLFGGGGRGYRKGLPPSTHDQTSDATQSPAITGEGSSGAKVQIWVIDRPLRRSRAVRGMTYSVQARLRTQLEREAGIRSDIGEVIGSFAGAFYPPVESSSRSTELPSRRGVQIGSGRLQLPRTPHSPITPKEWQTMAMFSASPEEVTASYQDVLASVHSQLRIDSDTAGEESQEEKVLEQMEVVERLLVEEVYDRLLCPPQSSDHQADENLASRIAALNILGLDWEGLGLNLPPQEKTFQTVAGDQAQNEPQEASPVRDGLQKIMDDCREELVQLHQRDRMAPRRKLEVLVGIHRIIVDGLSKLPRITLQDNEVDDREDGVQAKDSGSGIEARDSLAQSGMAQKGGNTSSADLILPLLIRLIVLANPTGLASQLMYIQRYRYDALLQNGEAAYCLINFQAAIQFIENAKPSELGLEDSTLPSFSQQLGQSGAGERNEKSAAIEMLRSVKRGESENSNDSRTATPLPIGGRLKGLTGVVNSSFSVLGRVIGSGASAGMDAWDRSSKNLESARAIDDIRGLLTSSVTKTATAGGSVVNKLIEMERQGNEGERPDGSRPSALRSASAPNASDLRRTSSHEQKSAAHLAPSIESSAMEVASSRDSGKLSLSDRLANLNWKFSSAVSTPPVEPEALTEPVNPQNALLSTLGASASIILDADDVPAPRSVGTTNATGVASTAQQSTAPLPSSAASTADASERPLPASLRSPYPPLSFPPTESRSLHVVLATSGSVASIKLPLIVERLLSYRNVRVQVIPTKSSLHFFDKDEIATLSRCVAEKQGLRSAAGEEGSYTLASLAAENAAASAGNSQASTLAPLAHLWTDEDEWTSWNKVGDPILHIELRRWADVVLVAPCSANTLAKIAGGICDNLLTSFLRALSSSTPTILYPAMNTLMYAHPLTARHLDVVENIIGYEVRGPIEKRLACGDLGAGAMVEWTDIVEGVVQRFGLEGRGGAVQADVQEEDGWPGRAQKETA</sequence>
<proteinExistence type="inferred from homology"/>
<dbReference type="STRING" id="1684307.A0A316U553"/>
<dbReference type="InterPro" id="IPR003123">
    <property type="entry name" value="VPS9"/>
</dbReference>
<feature type="compositionally biased region" description="Low complexity" evidence="3">
    <location>
        <begin position="1085"/>
        <end position="1101"/>
    </location>
</feature>
<feature type="compositionally biased region" description="Polar residues" evidence="3">
    <location>
        <begin position="112"/>
        <end position="142"/>
    </location>
</feature>
<dbReference type="RefSeq" id="XP_025347547.1">
    <property type="nucleotide sequence ID" value="XM_025494340.1"/>
</dbReference>
<feature type="compositionally biased region" description="Polar residues" evidence="3">
    <location>
        <begin position="157"/>
        <end position="171"/>
    </location>
</feature>
<evidence type="ECO:0000313" key="6">
    <source>
        <dbReference type="Proteomes" id="UP000245942"/>
    </source>
</evidence>
<organism evidence="5 6">
    <name type="scientific">Pseudomicrostroma glucosiphilum</name>
    <dbReference type="NCBI Taxonomy" id="1684307"/>
    <lineage>
        <taxon>Eukaryota</taxon>
        <taxon>Fungi</taxon>
        <taxon>Dikarya</taxon>
        <taxon>Basidiomycota</taxon>
        <taxon>Ustilaginomycotina</taxon>
        <taxon>Exobasidiomycetes</taxon>
        <taxon>Microstromatales</taxon>
        <taxon>Microstromatales incertae sedis</taxon>
        <taxon>Pseudomicrostroma</taxon>
    </lineage>
</organism>
<reference evidence="5 6" key="1">
    <citation type="journal article" date="2018" name="Mol. Biol. Evol.">
        <title>Broad Genomic Sampling Reveals a Smut Pathogenic Ancestry of the Fungal Clade Ustilaginomycotina.</title>
        <authorList>
            <person name="Kijpornyongpan T."/>
            <person name="Mondo S.J."/>
            <person name="Barry K."/>
            <person name="Sandor L."/>
            <person name="Lee J."/>
            <person name="Lipzen A."/>
            <person name="Pangilinan J."/>
            <person name="LaButti K."/>
            <person name="Hainaut M."/>
            <person name="Henrissat B."/>
            <person name="Grigoriev I.V."/>
            <person name="Spatafora J.W."/>
            <person name="Aime M.C."/>
        </authorList>
    </citation>
    <scope>NUCLEOTIDE SEQUENCE [LARGE SCALE GENOMIC DNA]</scope>
    <source>
        <strain evidence="5 6">MCA 4718</strain>
    </source>
</reference>
<comment type="similarity">
    <text evidence="2">Belongs to the HFCD (homooligomeric flavin containing Cys decarboxylase) superfamily.</text>
</comment>
<feature type="region of interest" description="Disordered" evidence="3">
    <location>
        <begin position="1072"/>
        <end position="1114"/>
    </location>
</feature>
<keyword evidence="1" id="KW-0173">Coenzyme A biosynthesis</keyword>